<keyword evidence="4 8" id="KW-1133">Transmembrane helix</keyword>
<accession>A0AAD7UNY2</accession>
<evidence type="ECO:0000256" key="5">
    <source>
        <dbReference type="ARBA" id="ARBA00023136"/>
    </source>
</evidence>
<evidence type="ECO:0000256" key="1">
    <source>
        <dbReference type="ARBA" id="ARBA00004370"/>
    </source>
</evidence>
<dbReference type="AlphaFoldDB" id="A0AAD7UNY2"/>
<comment type="caution">
    <text evidence="10">The sequence shown here is derived from an EMBL/GenBank/DDBJ whole genome shotgun (WGS) entry which is preliminary data.</text>
</comment>
<dbReference type="GO" id="GO:0005737">
    <property type="term" value="C:cytoplasm"/>
    <property type="evidence" value="ECO:0007669"/>
    <property type="project" value="TreeGrafter"/>
</dbReference>
<comment type="subcellular location">
    <subcellularLocation>
        <location evidence="1">Membrane</location>
    </subcellularLocation>
</comment>
<evidence type="ECO:0000256" key="2">
    <source>
        <dbReference type="ARBA" id="ARBA00010532"/>
    </source>
</evidence>
<dbReference type="InterPro" id="IPR002159">
    <property type="entry name" value="CD36_fam"/>
</dbReference>
<evidence type="ECO:0000313" key="9">
    <source>
        <dbReference type="EMBL" id="KAJ8606082.1"/>
    </source>
</evidence>
<keyword evidence="3 8" id="KW-0812">Transmembrane</keyword>
<dbReference type="Proteomes" id="UP001230188">
    <property type="component" value="Unassembled WGS sequence"/>
</dbReference>
<dbReference type="GO" id="GO:0016020">
    <property type="term" value="C:membrane"/>
    <property type="evidence" value="ECO:0007669"/>
    <property type="project" value="UniProtKB-SubCell"/>
</dbReference>
<name>A0AAD7UNY2_9STRA</name>
<feature type="compositionally biased region" description="Basic and acidic residues" evidence="7">
    <location>
        <begin position="637"/>
        <end position="655"/>
    </location>
</feature>
<reference evidence="10" key="1">
    <citation type="submission" date="2023-01" db="EMBL/GenBank/DDBJ databases">
        <title>Metagenome sequencing of chrysophaentin producing Chrysophaeum taylorii.</title>
        <authorList>
            <person name="Davison J."/>
            <person name="Bewley C."/>
        </authorList>
    </citation>
    <scope>NUCLEOTIDE SEQUENCE</scope>
    <source>
        <strain evidence="10">NIES-1699</strain>
    </source>
</reference>
<evidence type="ECO:0000256" key="8">
    <source>
        <dbReference type="SAM" id="Phobius"/>
    </source>
</evidence>
<keyword evidence="11" id="KW-1185">Reference proteome</keyword>
<evidence type="ECO:0000256" key="3">
    <source>
        <dbReference type="ARBA" id="ARBA00022692"/>
    </source>
</evidence>
<comment type="similarity">
    <text evidence="2">Belongs to the CD36 family.</text>
</comment>
<evidence type="ECO:0000256" key="7">
    <source>
        <dbReference type="SAM" id="MobiDB-lite"/>
    </source>
</evidence>
<dbReference type="EMBL" id="JAQMWT010000297">
    <property type="protein sequence ID" value="KAJ8606082.1"/>
    <property type="molecule type" value="Genomic_DNA"/>
</dbReference>
<feature type="region of interest" description="Disordered" evidence="7">
    <location>
        <begin position="281"/>
        <end position="301"/>
    </location>
</feature>
<evidence type="ECO:0000313" key="10">
    <source>
        <dbReference type="EMBL" id="KAJ8614160.1"/>
    </source>
</evidence>
<dbReference type="GO" id="GO:0005044">
    <property type="term" value="F:scavenger receptor activity"/>
    <property type="evidence" value="ECO:0007669"/>
    <property type="project" value="TreeGrafter"/>
</dbReference>
<proteinExistence type="inferred from homology"/>
<organism evidence="10 11">
    <name type="scientific">Chrysophaeum taylorii</name>
    <dbReference type="NCBI Taxonomy" id="2483200"/>
    <lineage>
        <taxon>Eukaryota</taxon>
        <taxon>Sar</taxon>
        <taxon>Stramenopiles</taxon>
        <taxon>Ochrophyta</taxon>
        <taxon>Pelagophyceae</taxon>
        <taxon>Pelagomonadales</taxon>
        <taxon>Pelagomonadaceae</taxon>
        <taxon>Chrysophaeum</taxon>
    </lineage>
</organism>
<evidence type="ECO:0000313" key="11">
    <source>
        <dbReference type="Proteomes" id="UP001230188"/>
    </source>
</evidence>
<evidence type="ECO:0000256" key="4">
    <source>
        <dbReference type="ARBA" id="ARBA00022989"/>
    </source>
</evidence>
<keyword evidence="6" id="KW-0325">Glycoprotein</keyword>
<dbReference type="Pfam" id="PF01130">
    <property type="entry name" value="CD36"/>
    <property type="match status" value="2"/>
</dbReference>
<feature type="transmembrane region" description="Helical" evidence="8">
    <location>
        <begin position="12"/>
        <end position="30"/>
    </location>
</feature>
<feature type="region of interest" description="Disordered" evidence="7">
    <location>
        <begin position="637"/>
        <end position="666"/>
    </location>
</feature>
<gene>
    <name evidence="9" type="ORF">CTAYLR_005177</name>
    <name evidence="10" type="ORF">CTAYLR_005194</name>
</gene>
<feature type="compositionally biased region" description="Polar residues" evidence="7">
    <location>
        <begin position="281"/>
        <end position="292"/>
    </location>
</feature>
<protein>
    <submittedName>
        <fullName evidence="10">Uncharacterized protein</fullName>
    </submittedName>
</protein>
<keyword evidence="5 8" id="KW-0472">Membrane</keyword>
<sequence length="666" mass="74965">MGDRLYFRGHACAAIAVFFGVWAFLAPAIVEWDFRNDVAADASLTRKDGSAYKDFVKNSKQEVFYKISYFDFQNPDEILKGADPEVVVRGPYVYREYYEKFETEFDGSRSRLHFFEQKIYVFDPELSCAGCSDSDVITTLDLVALEFLEYSYLAPRAIKYLLCEGQARNAERVGASYSHVSPFARKSVRDAHWGMWGDGTLETAMDILEFLEPVANTSRLLKSFSTHAPGFETNYTSKRLVKALYGSKDAVRTGGRKHGRAGKAMRQRRYMGASVVRSCSSPTVPANETAQIPATCDPQQPEWDDAEALEHGWSLAYATDFASRVYGGSAGFVQPRWLNRAKFSGGTIYHNLASFYRFLAAKRTRGPEHLALFVSSIYRAIGFSRTLEDGRIERRGVPLERYQLDRGYAIEAGNEYSVQFDQLTTPSGVLNLTRAVGLPLYATAPHLYLVDPAVQARIDGIFPDRRLHNVYLDVEPRSGEVVAVRERLQFNALLFNYDLPGLLEDDPIIGDRLPGDRVLECAAERANWTLPDRWHDGRLNQDALIVPIGYISEGYDLRDDSMKDLAEDLADVDAFARVLFGLCACLSGLFSLAAAYYYAHPLDDDHDHDHHDDEGRGDLESKKSWSAYLCCSCSREKKAKNDLSDSLLHQEDTTEPRTTMVDEPSL</sequence>
<dbReference type="PANTHER" id="PTHR11923:SF51">
    <property type="entry name" value="LYSOSOME MEMBRANE PROTEIN 2"/>
    <property type="match status" value="1"/>
</dbReference>
<dbReference type="EMBL" id="JAQMWT010000010">
    <property type="protein sequence ID" value="KAJ8614160.1"/>
    <property type="molecule type" value="Genomic_DNA"/>
</dbReference>
<evidence type="ECO:0000256" key="6">
    <source>
        <dbReference type="ARBA" id="ARBA00023180"/>
    </source>
</evidence>
<dbReference type="PANTHER" id="PTHR11923">
    <property type="entry name" value="SCAVENGER RECEPTOR CLASS B TYPE-1 SR-B1"/>
    <property type="match status" value="1"/>
</dbReference>
<dbReference type="PRINTS" id="PR01609">
    <property type="entry name" value="CD36FAMILY"/>
</dbReference>